<dbReference type="EMBL" id="FNFI01000009">
    <property type="protein sequence ID" value="SDK48721.1"/>
    <property type="molecule type" value="Genomic_DNA"/>
</dbReference>
<evidence type="ECO:0000256" key="3">
    <source>
        <dbReference type="ARBA" id="ARBA00022692"/>
    </source>
</evidence>
<feature type="transmembrane region" description="Helical" evidence="6">
    <location>
        <begin position="285"/>
        <end position="307"/>
    </location>
</feature>
<protein>
    <submittedName>
        <fullName evidence="7">Na+/H+-dicarboxylate symporter</fullName>
    </submittedName>
</protein>
<dbReference type="InterPro" id="IPR036458">
    <property type="entry name" value="Na:dicarbo_symporter_sf"/>
</dbReference>
<sequence>MRVKLLAKLIAGIVAGIVIGGIYYLTGNDGVMGSVMEFIVRLFVTVQSVLGAFIFFTIPFIILFFIASGISKIGSGSGKVVGATLGVAYLSTLGAGLLAYAVAIFIMPRITAGSSVPEEGSEIAPFLEFDIPPIIDILPALVLAFAVGIVMNIIKADLMIKFFDQGKDITEFIIEKVIIRILPFYIAGVFADMAATGTVFDTLLVFGVVLIVAIVLHWVWLTVQYTIAGSLLKQNPFKMLKNMLPAYFTALGTMSSAATIPVTLARTKENGIRARIADFVVPLGATIHLSGSTITIVSCSIAVMTILPGYDMPGLWEMLGVILLLGVVMIAAPGVPGGAIMAASGVLMSNLGFNDAAVAFMIALYVAQDSFGTATNVTGDGAVAAMIDAYEQKLNKKA</sequence>
<dbReference type="GO" id="GO:0032329">
    <property type="term" value="P:serine transport"/>
    <property type="evidence" value="ECO:0007669"/>
    <property type="project" value="TreeGrafter"/>
</dbReference>
<feature type="transmembrane region" description="Helical" evidence="6">
    <location>
        <begin position="203"/>
        <end position="223"/>
    </location>
</feature>
<dbReference type="GO" id="GO:0005295">
    <property type="term" value="F:neutral L-amino acid:sodium symporter activity"/>
    <property type="evidence" value="ECO:0007669"/>
    <property type="project" value="TreeGrafter"/>
</dbReference>
<feature type="transmembrane region" description="Helical" evidence="6">
    <location>
        <begin position="314"/>
        <end position="332"/>
    </location>
</feature>
<dbReference type="SUPFAM" id="SSF118215">
    <property type="entry name" value="Proton glutamate symport protein"/>
    <property type="match status" value="1"/>
</dbReference>
<feature type="transmembrane region" description="Helical" evidence="6">
    <location>
        <begin position="244"/>
        <end position="265"/>
    </location>
</feature>
<keyword evidence="2" id="KW-0813">Transport</keyword>
<dbReference type="InterPro" id="IPR001991">
    <property type="entry name" value="Na-dicarboxylate_symporter"/>
</dbReference>
<evidence type="ECO:0000313" key="8">
    <source>
        <dbReference type="Proteomes" id="UP000242700"/>
    </source>
</evidence>
<dbReference type="PRINTS" id="PR00173">
    <property type="entry name" value="EDTRNSPORT"/>
</dbReference>
<feature type="transmembrane region" description="Helical" evidence="6">
    <location>
        <begin position="87"/>
        <end position="107"/>
    </location>
</feature>
<organism evidence="7 8">
    <name type="scientific">Jeotgalicoccus aerolatus</name>
    <dbReference type="NCBI Taxonomy" id="709510"/>
    <lineage>
        <taxon>Bacteria</taxon>
        <taxon>Bacillati</taxon>
        <taxon>Bacillota</taxon>
        <taxon>Bacilli</taxon>
        <taxon>Bacillales</taxon>
        <taxon>Staphylococcaceae</taxon>
        <taxon>Jeotgalicoccus</taxon>
    </lineage>
</organism>
<keyword evidence="3 6" id="KW-0812">Transmembrane</keyword>
<dbReference type="GO" id="GO:0005886">
    <property type="term" value="C:plasma membrane"/>
    <property type="evidence" value="ECO:0007669"/>
    <property type="project" value="TreeGrafter"/>
</dbReference>
<evidence type="ECO:0000256" key="5">
    <source>
        <dbReference type="ARBA" id="ARBA00023136"/>
    </source>
</evidence>
<proteinExistence type="predicted"/>
<evidence type="ECO:0000313" key="7">
    <source>
        <dbReference type="EMBL" id="SDK48721.1"/>
    </source>
</evidence>
<dbReference type="STRING" id="586411.SAMN05216187_10967"/>
<feature type="transmembrane region" description="Helical" evidence="6">
    <location>
        <begin position="5"/>
        <end position="26"/>
    </location>
</feature>
<evidence type="ECO:0000256" key="4">
    <source>
        <dbReference type="ARBA" id="ARBA00022989"/>
    </source>
</evidence>
<evidence type="ECO:0000256" key="6">
    <source>
        <dbReference type="SAM" id="Phobius"/>
    </source>
</evidence>
<name>A0A1G9CAP9_9STAP</name>
<dbReference type="PANTHER" id="PTHR42865">
    <property type="entry name" value="PROTON/GLUTAMATE-ASPARTATE SYMPORTER"/>
    <property type="match status" value="1"/>
</dbReference>
<feature type="transmembrane region" description="Helical" evidence="6">
    <location>
        <begin position="177"/>
        <end position="197"/>
    </location>
</feature>
<dbReference type="Proteomes" id="UP000242700">
    <property type="component" value="Unassembled WGS sequence"/>
</dbReference>
<keyword evidence="5 6" id="KW-0472">Membrane</keyword>
<accession>A0A1G9CAP9</accession>
<dbReference type="AlphaFoldDB" id="A0A1G9CAP9"/>
<gene>
    <name evidence="7" type="ORF">SAMN05216187_10967</name>
</gene>
<reference evidence="8" key="1">
    <citation type="submission" date="2016-10" db="EMBL/GenBank/DDBJ databases">
        <authorList>
            <person name="Varghese N."/>
            <person name="Submissions S."/>
        </authorList>
    </citation>
    <scope>NUCLEOTIDE SEQUENCE [LARGE SCALE GENOMIC DNA]</scope>
    <source>
        <strain evidence="8">CGMCC 1.8911</strain>
    </source>
</reference>
<comment type="subcellular location">
    <subcellularLocation>
        <location evidence="1">Membrane</location>
        <topology evidence="1">Multi-pass membrane protein</topology>
    </subcellularLocation>
</comment>
<dbReference type="PANTHER" id="PTHR42865:SF8">
    <property type="entry name" value="SERINE_THREONINE TRANSPORTER SSTT"/>
    <property type="match status" value="1"/>
</dbReference>
<feature type="transmembrane region" description="Helical" evidence="6">
    <location>
        <begin position="137"/>
        <end position="156"/>
    </location>
</feature>
<feature type="transmembrane region" description="Helical" evidence="6">
    <location>
        <begin position="338"/>
        <end position="366"/>
    </location>
</feature>
<evidence type="ECO:0000256" key="1">
    <source>
        <dbReference type="ARBA" id="ARBA00004141"/>
    </source>
</evidence>
<evidence type="ECO:0000256" key="2">
    <source>
        <dbReference type="ARBA" id="ARBA00022448"/>
    </source>
</evidence>
<dbReference type="Gene3D" id="1.10.3860.10">
    <property type="entry name" value="Sodium:dicarboxylate symporter"/>
    <property type="match status" value="1"/>
</dbReference>
<dbReference type="Pfam" id="PF00375">
    <property type="entry name" value="SDF"/>
    <property type="match status" value="1"/>
</dbReference>
<feature type="transmembrane region" description="Helical" evidence="6">
    <location>
        <begin position="38"/>
        <end position="66"/>
    </location>
</feature>
<keyword evidence="4 6" id="KW-1133">Transmembrane helix</keyword>